<keyword evidence="3" id="KW-1185">Reference proteome</keyword>
<dbReference type="Proteomes" id="UP000815677">
    <property type="component" value="Unassembled WGS sequence"/>
</dbReference>
<evidence type="ECO:0000313" key="2">
    <source>
        <dbReference type="EMBL" id="GAT43782.1"/>
    </source>
</evidence>
<name>A0ABQ0KYJ5_MYCCL</name>
<protein>
    <submittedName>
        <fullName evidence="2">Uncharacterized protein</fullName>
    </submittedName>
</protein>
<feature type="region of interest" description="Disordered" evidence="1">
    <location>
        <begin position="1"/>
        <end position="78"/>
    </location>
</feature>
<gene>
    <name evidence="2" type="ORF">MCHLO_01450</name>
</gene>
<organism evidence="2 3">
    <name type="scientific">Mycena chlorophos</name>
    <name type="common">Agaric fungus</name>
    <name type="synonym">Agaricus chlorophos</name>
    <dbReference type="NCBI Taxonomy" id="658473"/>
    <lineage>
        <taxon>Eukaryota</taxon>
        <taxon>Fungi</taxon>
        <taxon>Dikarya</taxon>
        <taxon>Basidiomycota</taxon>
        <taxon>Agaricomycotina</taxon>
        <taxon>Agaricomycetes</taxon>
        <taxon>Agaricomycetidae</taxon>
        <taxon>Agaricales</taxon>
        <taxon>Marasmiineae</taxon>
        <taxon>Mycenaceae</taxon>
        <taxon>Mycena</taxon>
    </lineage>
</organism>
<accession>A0ABQ0KYJ5</accession>
<feature type="region of interest" description="Disordered" evidence="1">
    <location>
        <begin position="101"/>
        <end position="130"/>
    </location>
</feature>
<evidence type="ECO:0000313" key="3">
    <source>
        <dbReference type="Proteomes" id="UP000815677"/>
    </source>
</evidence>
<reference evidence="2" key="1">
    <citation type="submission" date="2014-09" db="EMBL/GenBank/DDBJ databases">
        <title>Genome sequence of the luminous mushroom Mycena chlorophos for searching fungal bioluminescence genes.</title>
        <authorList>
            <person name="Tanaka Y."/>
            <person name="Kasuga D."/>
            <person name="Oba Y."/>
            <person name="Hase S."/>
            <person name="Sato K."/>
            <person name="Oba Y."/>
            <person name="Sakakibara Y."/>
        </authorList>
    </citation>
    <scope>NUCLEOTIDE SEQUENCE</scope>
</reference>
<evidence type="ECO:0000256" key="1">
    <source>
        <dbReference type="SAM" id="MobiDB-lite"/>
    </source>
</evidence>
<feature type="compositionally biased region" description="Low complexity" evidence="1">
    <location>
        <begin position="52"/>
        <end position="64"/>
    </location>
</feature>
<feature type="compositionally biased region" description="Polar residues" evidence="1">
    <location>
        <begin position="65"/>
        <end position="77"/>
    </location>
</feature>
<proteinExistence type="predicted"/>
<feature type="compositionally biased region" description="Low complexity" evidence="1">
    <location>
        <begin position="102"/>
        <end position="115"/>
    </location>
</feature>
<feature type="compositionally biased region" description="Basic and acidic residues" evidence="1">
    <location>
        <begin position="14"/>
        <end position="32"/>
    </location>
</feature>
<dbReference type="EMBL" id="DF839285">
    <property type="protein sequence ID" value="GAT43782.1"/>
    <property type="molecule type" value="Genomic_DNA"/>
</dbReference>
<sequence length="178" mass="20178">MRPRPQRVQSDTTHVSDSEPEREAARQQERADRRRARRQSGRDTKRPHPRSRPLSSPSRPLSSRTNIVETHCESSAQAGLRVRSYLRAAERELENWEAHVFHSSSTTSHSRSPTRQLVDRSVGPDSPISGGIDGPLVPKLLLDRLEEHLSWHSSMLDELLERVDGQAERAKHGGETCE</sequence>